<dbReference type="InterPro" id="IPR023214">
    <property type="entry name" value="HAD_sf"/>
</dbReference>
<dbReference type="Pfam" id="PF13344">
    <property type="entry name" value="Hydrolase_6"/>
    <property type="match status" value="1"/>
</dbReference>
<dbReference type="InterPro" id="IPR036412">
    <property type="entry name" value="HAD-like_sf"/>
</dbReference>
<dbReference type="PANTHER" id="PTHR19288">
    <property type="entry name" value="4-NITROPHENYLPHOSPHATASE-RELATED"/>
    <property type="match status" value="1"/>
</dbReference>
<dbReference type="Pfam" id="PF13242">
    <property type="entry name" value="Hydrolase_like"/>
    <property type="match status" value="1"/>
</dbReference>
<proteinExistence type="predicted"/>
<protein>
    <submittedName>
        <fullName evidence="1">HAD-IIA family hydrolase</fullName>
    </submittedName>
</protein>
<keyword evidence="1" id="KW-0378">Hydrolase</keyword>
<keyword evidence="2" id="KW-1185">Reference proteome</keyword>
<sequence length="311" mass="32869">MTAETLDPAARRRADAEWAFDAYEAVRERLPSARFPSASQTIPDLGAAADSFDAVLLDAYGVLNVGETAIAGAAERIAALQAMGKRVMVVSNSAGYPKRHLMARYLRMGFNFAPEEVVSSREAALAGLAAQPPRRWGVMADPQFGSAELEHLGTAFLADDPAAYDAAEGILLIGSGTWTEARQALLEASLRARPRPVVVANPDIVAPREDGLSREPGHYAHRLADSCGVVPEFYGKPFGNIFELALARLPAEIPRDRILMVGDTLQTDILGGAAAGLRTALVTGHGALVGMDVGGAIARSGITPDFILPSL</sequence>
<organism evidence="1 2">
    <name type="scientific">Acidimangrovimonas pyrenivorans</name>
    <dbReference type="NCBI Taxonomy" id="2030798"/>
    <lineage>
        <taxon>Bacteria</taxon>
        <taxon>Pseudomonadati</taxon>
        <taxon>Pseudomonadota</taxon>
        <taxon>Alphaproteobacteria</taxon>
        <taxon>Rhodobacterales</taxon>
        <taxon>Paracoccaceae</taxon>
        <taxon>Acidimangrovimonas</taxon>
    </lineage>
</organism>
<comment type="caution">
    <text evidence="1">The sequence shown here is derived from an EMBL/GenBank/DDBJ whole genome shotgun (WGS) entry which is preliminary data.</text>
</comment>
<dbReference type="Gene3D" id="3.40.50.1000">
    <property type="entry name" value="HAD superfamily/HAD-like"/>
    <property type="match status" value="2"/>
</dbReference>
<reference evidence="2" key="1">
    <citation type="journal article" date="2019" name="Int. J. Syst. Evol. Microbiol.">
        <title>The Global Catalogue of Microorganisms (GCM) 10K type strain sequencing project: providing services to taxonomists for standard genome sequencing and annotation.</title>
        <authorList>
            <consortium name="The Broad Institute Genomics Platform"/>
            <consortium name="The Broad Institute Genome Sequencing Center for Infectious Disease"/>
            <person name="Wu L."/>
            <person name="Ma J."/>
        </authorList>
    </citation>
    <scope>NUCLEOTIDE SEQUENCE [LARGE SCALE GENOMIC DNA]</scope>
    <source>
        <strain evidence="2">KCTC 62192</strain>
    </source>
</reference>
<evidence type="ECO:0000313" key="1">
    <source>
        <dbReference type="EMBL" id="MFC2967419.1"/>
    </source>
</evidence>
<name>A0ABV7ADK5_9RHOB</name>
<dbReference type="Proteomes" id="UP001595443">
    <property type="component" value="Unassembled WGS sequence"/>
</dbReference>
<accession>A0ABV7ADK5</accession>
<gene>
    <name evidence="1" type="ORF">ACFOES_04875</name>
</gene>
<dbReference type="EMBL" id="JBHRSK010000004">
    <property type="protein sequence ID" value="MFC2967419.1"/>
    <property type="molecule type" value="Genomic_DNA"/>
</dbReference>
<dbReference type="RefSeq" id="WP_377832054.1">
    <property type="nucleotide sequence ID" value="NZ_JBHRSK010000004.1"/>
</dbReference>
<dbReference type="SUPFAM" id="SSF56784">
    <property type="entry name" value="HAD-like"/>
    <property type="match status" value="1"/>
</dbReference>
<dbReference type="GO" id="GO:0016787">
    <property type="term" value="F:hydrolase activity"/>
    <property type="evidence" value="ECO:0007669"/>
    <property type="project" value="UniProtKB-KW"/>
</dbReference>
<dbReference type="PANTHER" id="PTHR19288:SF90">
    <property type="entry name" value="OS08G0542600 PROTEIN"/>
    <property type="match status" value="1"/>
</dbReference>
<dbReference type="InterPro" id="IPR006357">
    <property type="entry name" value="HAD-SF_hydro_IIA"/>
</dbReference>
<evidence type="ECO:0000313" key="2">
    <source>
        <dbReference type="Proteomes" id="UP001595443"/>
    </source>
</evidence>